<evidence type="ECO:0000313" key="1">
    <source>
        <dbReference type="EMBL" id="MPN39522.1"/>
    </source>
</evidence>
<protein>
    <submittedName>
        <fullName evidence="1">Uncharacterized protein</fullName>
    </submittedName>
</protein>
<name>A0A645HM48_9ZZZZ</name>
<accession>A0A645HM48</accession>
<dbReference type="EMBL" id="VSSQ01095384">
    <property type="protein sequence ID" value="MPN39522.1"/>
    <property type="molecule type" value="Genomic_DNA"/>
</dbReference>
<proteinExistence type="predicted"/>
<dbReference type="AlphaFoldDB" id="A0A645HM48"/>
<sequence>MRKLPYRYSYRFTTADGKEHTMMIEDWEVGVLYWNCLMSCDGNRDAANIKVRDKYMKMAKNKNIFFFIGTSRSKQFIAKNPFIIVGVVSPENIDIRHQQGELF</sequence>
<organism evidence="1">
    <name type="scientific">bioreactor metagenome</name>
    <dbReference type="NCBI Taxonomy" id="1076179"/>
    <lineage>
        <taxon>unclassified sequences</taxon>
        <taxon>metagenomes</taxon>
        <taxon>ecological metagenomes</taxon>
    </lineage>
</organism>
<reference evidence="1" key="1">
    <citation type="submission" date="2019-08" db="EMBL/GenBank/DDBJ databases">
        <authorList>
            <person name="Kucharzyk K."/>
            <person name="Murdoch R.W."/>
            <person name="Higgins S."/>
            <person name="Loffler F."/>
        </authorList>
    </citation>
    <scope>NUCLEOTIDE SEQUENCE</scope>
</reference>
<gene>
    <name evidence="1" type="ORF">SDC9_187050</name>
</gene>
<comment type="caution">
    <text evidence="1">The sequence shown here is derived from an EMBL/GenBank/DDBJ whole genome shotgun (WGS) entry which is preliminary data.</text>
</comment>